<name>A0ABX0HW64_9BURK</name>
<protein>
    <recommendedName>
        <fullName evidence="3">Lipoprotein</fullName>
    </recommendedName>
</protein>
<dbReference type="EMBL" id="JAAOCD010000005">
    <property type="protein sequence ID" value="NHK99232.1"/>
    <property type="molecule type" value="Genomic_DNA"/>
</dbReference>
<proteinExistence type="predicted"/>
<comment type="caution">
    <text evidence="1">The sequence shown here is derived from an EMBL/GenBank/DDBJ whole genome shotgun (WGS) entry which is preliminary data.</text>
</comment>
<reference evidence="1 2" key="1">
    <citation type="submission" date="2020-03" db="EMBL/GenBank/DDBJ databases">
        <title>Rubrivivax benzoatilyticus JA2 (sequenced after 10 years sub-culturing).</title>
        <authorList>
            <person name="Gupta D."/>
            <person name="Chintalapati S."/>
            <person name="Chintalapati V.R."/>
        </authorList>
    </citation>
    <scope>NUCLEOTIDE SEQUENCE [LARGE SCALE GENOMIC DNA]</scope>
    <source>
        <strain evidence="1 2">JA2-Mal</strain>
    </source>
</reference>
<evidence type="ECO:0000313" key="1">
    <source>
        <dbReference type="EMBL" id="NHK99232.1"/>
    </source>
</evidence>
<dbReference type="RefSeq" id="WP_138938932.1">
    <property type="nucleotide sequence ID" value="NZ_JAAOCD010000005.1"/>
</dbReference>
<sequence length="303" mass="32743">MTRLPTRLATCLVGLAVAGCATRSVDVRPQPVDPADFAAWDCVRLADESDAVQQRAADVAYAVDDIAGRNIVALGVGVSIFWPALFALRPNGHEAGELAQLQGRYEAMKTAAHRQGCAHTDELPPERLAALPIASGDRLVYEERTSARGASGEWALQVMSLRRDVFEFRVSQTGPSRPWRQDPLGNVVAAPAGELAWQRLFRRDIALGDVLAGELRISGDPYARALVRGQVVATGRQTIAGRAFDVAVVELFGDAQNGEFSSRLEGAIVVDRSSGLLVRLDLRSATPGFRLERRLVRVQPATP</sequence>
<organism evidence="1 2">
    <name type="scientific">Rubrivivax benzoatilyticus</name>
    <dbReference type="NCBI Taxonomy" id="316997"/>
    <lineage>
        <taxon>Bacteria</taxon>
        <taxon>Pseudomonadati</taxon>
        <taxon>Pseudomonadota</taxon>
        <taxon>Betaproteobacteria</taxon>
        <taxon>Burkholderiales</taxon>
        <taxon>Sphaerotilaceae</taxon>
        <taxon>Rubrivivax</taxon>
    </lineage>
</organism>
<evidence type="ECO:0008006" key="3">
    <source>
        <dbReference type="Google" id="ProtNLM"/>
    </source>
</evidence>
<gene>
    <name evidence="1" type="ORF">G7087_12670</name>
</gene>
<accession>A0ABX0HW64</accession>
<keyword evidence="2" id="KW-1185">Reference proteome</keyword>
<evidence type="ECO:0000313" key="2">
    <source>
        <dbReference type="Proteomes" id="UP000802098"/>
    </source>
</evidence>
<dbReference type="Proteomes" id="UP000802098">
    <property type="component" value="Unassembled WGS sequence"/>
</dbReference>
<dbReference type="PROSITE" id="PS51257">
    <property type="entry name" value="PROKAR_LIPOPROTEIN"/>
    <property type="match status" value="1"/>
</dbReference>